<dbReference type="OrthoDB" id="6543050at2"/>
<organism evidence="2 3">
    <name type="scientific">Chimaeribacter coloradensis</name>
    <dbReference type="NCBI Taxonomy" id="2060068"/>
    <lineage>
        <taxon>Bacteria</taxon>
        <taxon>Pseudomonadati</taxon>
        <taxon>Pseudomonadota</taxon>
        <taxon>Gammaproteobacteria</taxon>
        <taxon>Enterobacterales</taxon>
        <taxon>Yersiniaceae</taxon>
        <taxon>Chimaeribacter</taxon>
    </lineage>
</organism>
<keyword evidence="3" id="KW-1185">Reference proteome</keyword>
<evidence type="ECO:0000313" key="3">
    <source>
        <dbReference type="Proteomes" id="UP000234503"/>
    </source>
</evidence>
<sequence>MFDWAKNKFNQGRDTFLTEVSRYKGKDFMQGCVAAGTYMAFADGVVTPQEKQKLIKYFEISDALKVFSTEEVIREFQKLSEKFDFDLDIGRSECLKIIGKLRNKPDEARAAVRLGVMIAKSDANFDEAEKQALVEICNELGLKPDEFF</sequence>
<dbReference type="EMBL" id="PJZH01000004">
    <property type="protein sequence ID" value="PLR37590.1"/>
    <property type="molecule type" value="Genomic_DNA"/>
</dbReference>
<protein>
    <submittedName>
        <fullName evidence="2">Tellurite resistance TerB</fullName>
    </submittedName>
</protein>
<name>A0A2N5E7Y5_9GAMM</name>
<comment type="caution">
    <text evidence="2">The sequence shown here is derived from an EMBL/GenBank/DDBJ whole genome shotgun (WGS) entry which is preliminary data.</text>
</comment>
<dbReference type="CDD" id="cd07176">
    <property type="entry name" value="terB"/>
    <property type="match status" value="1"/>
</dbReference>
<evidence type="ECO:0000313" key="2">
    <source>
        <dbReference type="EMBL" id="PLR37590.1"/>
    </source>
</evidence>
<feature type="domain" description="Co-chaperone DjlA N-terminal" evidence="1">
    <location>
        <begin position="32"/>
        <end position="147"/>
    </location>
</feature>
<dbReference type="SUPFAM" id="SSF158682">
    <property type="entry name" value="TerB-like"/>
    <property type="match status" value="1"/>
</dbReference>
<dbReference type="RefSeq" id="WP_101823717.1">
    <property type="nucleotide sequence ID" value="NZ_PJZH01000004.1"/>
</dbReference>
<dbReference type="Pfam" id="PF05099">
    <property type="entry name" value="TerB"/>
    <property type="match status" value="1"/>
</dbReference>
<dbReference type="Gene3D" id="1.10.3680.10">
    <property type="entry name" value="TerB-like"/>
    <property type="match status" value="1"/>
</dbReference>
<proteinExistence type="predicted"/>
<gene>
    <name evidence="2" type="ORF">CYR32_07200</name>
</gene>
<dbReference type="InterPro" id="IPR007791">
    <property type="entry name" value="DjlA_N"/>
</dbReference>
<dbReference type="InterPro" id="IPR029024">
    <property type="entry name" value="TerB-like"/>
</dbReference>
<accession>A0A2N5E7Y5</accession>
<dbReference type="AlphaFoldDB" id="A0A2N5E7Y5"/>
<evidence type="ECO:0000259" key="1">
    <source>
        <dbReference type="Pfam" id="PF05099"/>
    </source>
</evidence>
<dbReference type="Proteomes" id="UP000234503">
    <property type="component" value="Unassembled WGS sequence"/>
</dbReference>
<reference evidence="2 3" key="1">
    <citation type="submission" date="2017-12" db="EMBL/GenBank/DDBJ databases">
        <title>Characterization of six clinical isolates of Enterochimera gen. nov., a novel genus of the Yersiniaciae family and the three species Enterochimera arupensis sp. nov., Enterochimera coloradensis sp. nov, and Enterochimera californica sp. nov.</title>
        <authorList>
            <person name="Rossi A."/>
            <person name="Fisher M."/>
        </authorList>
    </citation>
    <scope>NUCLEOTIDE SEQUENCE [LARGE SCALE GENOMIC DNA]</scope>
    <source>
        <strain evidence="3">2016-Iso4</strain>
    </source>
</reference>